<accession>A0AAW0MAE2</accession>
<evidence type="ECO:0000313" key="1">
    <source>
        <dbReference type="EMBL" id="KAK7860452.1"/>
    </source>
</evidence>
<name>A0AAW0MAE2_QUESU</name>
<organism evidence="1">
    <name type="scientific">Quercus suber</name>
    <name type="common">Cork oak</name>
    <dbReference type="NCBI Taxonomy" id="58331"/>
    <lineage>
        <taxon>Eukaryota</taxon>
        <taxon>Viridiplantae</taxon>
        <taxon>Streptophyta</taxon>
        <taxon>Embryophyta</taxon>
        <taxon>Tracheophyta</taxon>
        <taxon>Spermatophyta</taxon>
        <taxon>Magnoliopsida</taxon>
        <taxon>eudicotyledons</taxon>
        <taxon>Gunneridae</taxon>
        <taxon>Pentapetalae</taxon>
        <taxon>rosids</taxon>
        <taxon>fabids</taxon>
        <taxon>Fagales</taxon>
        <taxon>Fagaceae</taxon>
        <taxon>Quercus</taxon>
    </lineage>
</organism>
<dbReference type="AlphaFoldDB" id="A0AAW0MAE2"/>
<gene>
    <name evidence="1" type="ORF">CFP56_036693</name>
</gene>
<protein>
    <submittedName>
        <fullName evidence="1">Uncharacterized protein</fullName>
    </submittedName>
</protein>
<reference evidence="1" key="1">
    <citation type="submission" date="2017-12" db="EMBL/GenBank/DDBJ databases">
        <authorList>
            <person name="Barbosa P."/>
            <person name="Usie A."/>
            <person name="Ramos A.M."/>
        </authorList>
    </citation>
    <scope>NUCLEOTIDE SEQUENCE</scope>
    <source>
        <strain evidence="1">HL8</strain>
        <tissue evidence="1">Leaves</tissue>
    </source>
</reference>
<reference evidence="1" key="3">
    <citation type="submission" date="2023-07" db="EMBL/GenBank/DDBJ databases">
        <title>An improved reference 1 genome and first organelle genomes of Quercus suber.</title>
        <authorList>
            <consortium name="Genosuber Consortium"/>
            <person name="Usie A."/>
            <person name="Serra O."/>
            <person name="Barros P."/>
        </authorList>
    </citation>
    <scope>NUCLEOTIDE SEQUENCE</scope>
    <source>
        <strain evidence="1">HL8</strain>
        <tissue evidence="1">Leaves</tissue>
    </source>
</reference>
<reference evidence="1" key="2">
    <citation type="journal article" date="2018" name="Sci. Data">
        <title>The draft genome sequence of cork oak.</title>
        <authorList>
            <person name="Ramos A.M."/>
            <person name="Usie A."/>
            <person name="Barbosa P."/>
            <person name="Barros P.M."/>
            <person name="Capote T."/>
            <person name="Chaves I."/>
            <person name="Simoes F."/>
            <person name="Abreu I."/>
            <person name="Carrasquinho I."/>
            <person name="Faro C."/>
            <person name="Guimaraes J.B."/>
            <person name="Mendonca D."/>
            <person name="Nobrega F."/>
            <person name="Rodrigues L."/>
            <person name="Saibo N.J.M."/>
            <person name="Varela M.C."/>
            <person name="Egas C."/>
            <person name="Matos J."/>
            <person name="Miguel C.M."/>
            <person name="Oliveira M.M."/>
            <person name="Ricardo C.P."/>
            <person name="Goncalves S."/>
        </authorList>
    </citation>
    <scope>NUCLEOTIDE SEQUENCE [LARGE SCALE GENOMIC DNA]</scope>
    <source>
        <strain evidence="1">HL8</strain>
    </source>
</reference>
<sequence>MALHVIQMSCEPDTFSDIREISSARVAWDTLAENYKTNSAVVVKDNSKFIYSYSYRCITAMVFKIQIQDCDKIGLGIFLH</sequence>
<dbReference type="EMBL" id="PKMF04000006">
    <property type="protein sequence ID" value="KAK7860452.1"/>
    <property type="molecule type" value="Genomic_DNA"/>
</dbReference>
<comment type="caution">
    <text evidence="1">The sequence shown here is derived from an EMBL/GenBank/DDBJ whole genome shotgun (WGS) entry which is preliminary data.</text>
</comment>
<proteinExistence type="predicted"/>